<evidence type="ECO:0000313" key="2">
    <source>
        <dbReference type="EMBL" id="MBZ4040431.1"/>
    </source>
</evidence>
<dbReference type="EMBL" id="JAINZW010000006">
    <property type="protein sequence ID" value="MBZ4040431.1"/>
    <property type="molecule type" value="Genomic_DNA"/>
</dbReference>
<sequence>MPDRCLPGRARRTVLAAFLSAFAALPAAVLAADVAPGTYMLEGGSCMIDIRTSGNGIEIVEPNKVSPYARFNDDEFHFYSPNPSTNYGIRYIDDRTIPAFKPDVPGNAGSRLVLVGDTGAAPVAENGDSARWDALAQQYAALIESDPDNVQSWSACAGVAIKDAVSTAPQADA</sequence>
<reference evidence="2 3" key="1">
    <citation type="submission" date="2021-09" db="EMBL/GenBank/DDBJ databases">
        <title>Lysobacter sp. 13A isolated from the river sediment.</title>
        <authorList>
            <person name="Liu H."/>
            <person name="Li S."/>
            <person name="Mao S."/>
        </authorList>
    </citation>
    <scope>NUCLEOTIDE SEQUENCE [LARGE SCALE GENOMIC DNA]</scope>
    <source>
        <strain evidence="2 3">13A</strain>
    </source>
</reference>
<gene>
    <name evidence="2" type="ORF">K6753_12905</name>
</gene>
<name>A0ABS7T957_9GAMM</name>
<feature type="chain" id="PRO_5046151279" evidence="1">
    <location>
        <begin position="32"/>
        <end position="173"/>
    </location>
</feature>
<evidence type="ECO:0000256" key="1">
    <source>
        <dbReference type="SAM" id="SignalP"/>
    </source>
</evidence>
<proteinExistence type="predicted"/>
<feature type="signal peptide" evidence="1">
    <location>
        <begin position="1"/>
        <end position="31"/>
    </location>
</feature>
<evidence type="ECO:0000313" key="3">
    <source>
        <dbReference type="Proteomes" id="UP001430954"/>
    </source>
</evidence>
<comment type="caution">
    <text evidence="2">The sequence shown here is derived from an EMBL/GenBank/DDBJ whole genome shotgun (WGS) entry which is preliminary data.</text>
</comment>
<organism evidence="2 3">
    <name type="scientific">Novilysobacter selenitireducens</name>
    <dbReference type="NCBI Taxonomy" id="2872639"/>
    <lineage>
        <taxon>Bacteria</taxon>
        <taxon>Pseudomonadati</taxon>
        <taxon>Pseudomonadota</taxon>
        <taxon>Gammaproteobacteria</taxon>
        <taxon>Lysobacterales</taxon>
        <taxon>Lysobacteraceae</taxon>
        <taxon>Novilysobacter</taxon>
    </lineage>
</organism>
<keyword evidence="3" id="KW-1185">Reference proteome</keyword>
<dbReference type="RefSeq" id="WP_223676878.1">
    <property type="nucleotide sequence ID" value="NZ_JAINZW010000006.1"/>
</dbReference>
<protein>
    <submittedName>
        <fullName evidence="2">Uncharacterized protein</fullName>
    </submittedName>
</protein>
<dbReference type="Proteomes" id="UP001430954">
    <property type="component" value="Unassembled WGS sequence"/>
</dbReference>
<accession>A0ABS7T957</accession>
<keyword evidence="1" id="KW-0732">Signal</keyword>